<reference evidence="2" key="1">
    <citation type="submission" date="2021-09" db="EMBL/GenBank/DDBJ databases">
        <title>The genome of Mauremys mutica provides insights into the evolution of semi-aquatic lifestyle.</title>
        <authorList>
            <person name="Gong S."/>
            <person name="Gao Y."/>
        </authorList>
    </citation>
    <scope>NUCLEOTIDE SEQUENCE</scope>
    <source>
        <strain evidence="2">MM-2020</strain>
        <tissue evidence="2">Muscle</tissue>
    </source>
</reference>
<comment type="caution">
    <text evidence="2">The sequence shown here is derived from an EMBL/GenBank/DDBJ whole genome shotgun (WGS) entry which is preliminary data.</text>
</comment>
<dbReference type="AlphaFoldDB" id="A0A9D3X2A1"/>
<evidence type="ECO:0000256" key="1">
    <source>
        <dbReference type="SAM" id="MobiDB-lite"/>
    </source>
</evidence>
<feature type="region of interest" description="Disordered" evidence="1">
    <location>
        <begin position="51"/>
        <end position="81"/>
    </location>
</feature>
<feature type="compositionally biased region" description="Polar residues" evidence="1">
    <location>
        <begin position="64"/>
        <end position="75"/>
    </location>
</feature>
<accession>A0A9D3X2A1</accession>
<evidence type="ECO:0000313" key="3">
    <source>
        <dbReference type="Proteomes" id="UP000827986"/>
    </source>
</evidence>
<evidence type="ECO:0000313" key="2">
    <source>
        <dbReference type="EMBL" id="KAH1171303.1"/>
    </source>
</evidence>
<dbReference type="EMBL" id="JAHDVG010000483">
    <property type="protein sequence ID" value="KAH1171303.1"/>
    <property type="molecule type" value="Genomic_DNA"/>
</dbReference>
<keyword evidence="3" id="KW-1185">Reference proteome</keyword>
<organism evidence="2 3">
    <name type="scientific">Mauremys mutica</name>
    <name type="common">yellowpond turtle</name>
    <dbReference type="NCBI Taxonomy" id="74926"/>
    <lineage>
        <taxon>Eukaryota</taxon>
        <taxon>Metazoa</taxon>
        <taxon>Chordata</taxon>
        <taxon>Craniata</taxon>
        <taxon>Vertebrata</taxon>
        <taxon>Euteleostomi</taxon>
        <taxon>Archelosauria</taxon>
        <taxon>Testudinata</taxon>
        <taxon>Testudines</taxon>
        <taxon>Cryptodira</taxon>
        <taxon>Durocryptodira</taxon>
        <taxon>Testudinoidea</taxon>
        <taxon>Geoemydidae</taxon>
        <taxon>Geoemydinae</taxon>
        <taxon>Mauremys</taxon>
    </lineage>
</organism>
<protein>
    <submittedName>
        <fullName evidence="2">Uncharacterized protein</fullName>
    </submittedName>
</protein>
<gene>
    <name evidence="2" type="ORF">KIL84_006921</name>
</gene>
<sequence length="81" mass="8984">MDPFGATAHGYTLPQHHRCGYTWVLSTTVAIFGHVALDNFPIQESQGFQHQPSLCHHYPHPRASDSSCLSPLTQHQPPPPT</sequence>
<proteinExistence type="predicted"/>
<name>A0A9D3X2A1_9SAUR</name>
<dbReference type="Proteomes" id="UP000827986">
    <property type="component" value="Unassembled WGS sequence"/>
</dbReference>